<keyword evidence="2" id="KW-1185">Reference proteome</keyword>
<reference evidence="1 2" key="1">
    <citation type="submission" date="2013-09" db="EMBL/GenBank/DDBJ databases">
        <title>Biodegradation of hydrocarbons in the deep terrestrial subsurface : characterization of a microbial consortium composed of two Desulfotomaculum species originating from a deep geological formation.</title>
        <authorList>
            <person name="Aullo T."/>
            <person name="Berlendis S."/>
            <person name="Lascourreges J.-F."/>
            <person name="Dessort D."/>
            <person name="Saint-Laurent S."/>
            <person name="Schraauwers B."/>
            <person name="Mas J."/>
            <person name="Magot M."/>
            <person name="Ranchou-Peyruse A."/>
        </authorList>
    </citation>
    <scope>NUCLEOTIDE SEQUENCE [LARGE SCALE GENOMIC DNA]</scope>
    <source>
        <strain evidence="1 2">Bs107</strain>
    </source>
</reference>
<evidence type="ECO:0000313" key="2">
    <source>
        <dbReference type="Proteomes" id="UP000222564"/>
    </source>
</evidence>
<sequence length="47" mass="5416">MIPTNARGNEQATFFTKSWSIVYPLNLKNDNGVKMIIYTNNERALLK</sequence>
<gene>
    <name evidence="1" type="ORF">P378_10665</name>
</gene>
<dbReference type="Proteomes" id="UP000222564">
    <property type="component" value="Unassembled WGS sequence"/>
</dbReference>
<protein>
    <submittedName>
        <fullName evidence="1">Uncharacterized protein</fullName>
    </submittedName>
</protein>
<dbReference type="EMBL" id="AWQQ01000054">
    <property type="protein sequence ID" value="PHJ38286.1"/>
    <property type="molecule type" value="Genomic_DNA"/>
</dbReference>
<accession>A0A2C6MFY0</accession>
<dbReference type="AlphaFoldDB" id="A0A2C6MFY0"/>
<organism evidence="1 2">
    <name type="scientific">Desulforamulus profundi</name>
    <dbReference type="NCBI Taxonomy" id="1383067"/>
    <lineage>
        <taxon>Bacteria</taxon>
        <taxon>Bacillati</taxon>
        <taxon>Bacillota</taxon>
        <taxon>Clostridia</taxon>
        <taxon>Eubacteriales</taxon>
        <taxon>Peptococcaceae</taxon>
        <taxon>Desulforamulus</taxon>
    </lineage>
</organism>
<name>A0A2C6MFY0_9FIRM</name>
<evidence type="ECO:0000313" key="1">
    <source>
        <dbReference type="EMBL" id="PHJ38286.1"/>
    </source>
</evidence>
<comment type="caution">
    <text evidence="1">The sequence shown here is derived from an EMBL/GenBank/DDBJ whole genome shotgun (WGS) entry which is preliminary data.</text>
</comment>
<proteinExistence type="predicted"/>